<accession>A0A1Q9EZP9</accession>
<dbReference type="AlphaFoldDB" id="A0A1Q9EZP9"/>
<organism evidence="1 2">
    <name type="scientific">Symbiodinium microadriaticum</name>
    <name type="common">Dinoflagellate</name>
    <name type="synonym">Zooxanthella microadriatica</name>
    <dbReference type="NCBI Taxonomy" id="2951"/>
    <lineage>
        <taxon>Eukaryota</taxon>
        <taxon>Sar</taxon>
        <taxon>Alveolata</taxon>
        <taxon>Dinophyceae</taxon>
        <taxon>Suessiales</taxon>
        <taxon>Symbiodiniaceae</taxon>
        <taxon>Symbiodinium</taxon>
    </lineage>
</organism>
<sequence length="89" mass="10266">MKNTPFWRVRISAQEVQWGENQAEKCCEILAQLDKLVQVDCLDEQRLTVRSEVVKSVTGLSDQRTTWDFNFGLGLYGMRAPPRETGKVY</sequence>
<evidence type="ECO:0000313" key="1">
    <source>
        <dbReference type="EMBL" id="OLQ12869.1"/>
    </source>
</evidence>
<gene>
    <name evidence="1" type="ORF">AK812_SmicGene3163</name>
</gene>
<name>A0A1Q9EZP9_SYMMI</name>
<comment type="caution">
    <text evidence="1">The sequence shown here is derived from an EMBL/GenBank/DDBJ whole genome shotgun (WGS) entry which is preliminary data.</text>
</comment>
<reference evidence="1 2" key="1">
    <citation type="submission" date="2016-02" db="EMBL/GenBank/DDBJ databases">
        <title>Genome analysis of coral dinoflagellate symbionts highlights evolutionary adaptations to a symbiotic lifestyle.</title>
        <authorList>
            <person name="Aranda M."/>
            <person name="Li Y."/>
            <person name="Liew Y.J."/>
            <person name="Baumgarten S."/>
            <person name="Simakov O."/>
            <person name="Wilson M."/>
            <person name="Piel J."/>
            <person name="Ashoor H."/>
            <person name="Bougouffa S."/>
            <person name="Bajic V.B."/>
            <person name="Ryu T."/>
            <person name="Ravasi T."/>
            <person name="Bayer T."/>
            <person name="Micklem G."/>
            <person name="Kim H."/>
            <person name="Bhak J."/>
            <person name="Lajeunesse T.C."/>
            <person name="Voolstra C.R."/>
        </authorList>
    </citation>
    <scope>NUCLEOTIDE SEQUENCE [LARGE SCALE GENOMIC DNA]</scope>
    <source>
        <strain evidence="1 2">CCMP2467</strain>
    </source>
</reference>
<evidence type="ECO:0000313" key="2">
    <source>
        <dbReference type="Proteomes" id="UP000186817"/>
    </source>
</evidence>
<protein>
    <submittedName>
        <fullName evidence="1">Uncharacterized protein</fullName>
    </submittedName>
</protein>
<proteinExistence type="predicted"/>
<dbReference type="Proteomes" id="UP000186817">
    <property type="component" value="Unassembled WGS sequence"/>
</dbReference>
<dbReference type="EMBL" id="LSRX01000037">
    <property type="protein sequence ID" value="OLQ12869.1"/>
    <property type="molecule type" value="Genomic_DNA"/>
</dbReference>
<keyword evidence="2" id="KW-1185">Reference proteome</keyword>